<evidence type="ECO:0000259" key="10">
    <source>
        <dbReference type="Pfam" id="PF00150"/>
    </source>
</evidence>
<comment type="similarity">
    <text evidence="1 7">Belongs to the glycosyl hydrolase 5 (cellulase A) family.</text>
</comment>
<evidence type="ECO:0000256" key="9">
    <source>
        <dbReference type="SAM" id="Phobius"/>
    </source>
</evidence>
<dbReference type="PANTHER" id="PTHR31297">
    <property type="entry name" value="GLUCAN ENDO-1,6-BETA-GLUCOSIDASE B"/>
    <property type="match status" value="1"/>
</dbReference>
<feature type="compositionally biased region" description="Basic residues" evidence="8">
    <location>
        <begin position="126"/>
        <end position="144"/>
    </location>
</feature>
<dbReference type="InterPro" id="IPR001547">
    <property type="entry name" value="Glyco_hydro_5"/>
</dbReference>
<keyword evidence="2 7" id="KW-0378">Hydrolase</keyword>
<organism evidence="11 12">
    <name type="scientific">Lentzea indica</name>
    <dbReference type="NCBI Taxonomy" id="2604800"/>
    <lineage>
        <taxon>Bacteria</taxon>
        <taxon>Bacillati</taxon>
        <taxon>Actinomycetota</taxon>
        <taxon>Actinomycetes</taxon>
        <taxon>Pseudonocardiales</taxon>
        <taxon>Pseudonocardiaceae</taxon>
        <taxon>Lentzea</taxon>
    </lineage>
</organism>
<dbReference type="InterPro" id="IPR017853">
    <property type="entry name" value="GH"/>
</dbReference>
<proteinExistence type="inferred from homology"/>
<feature type="compositionally biased region" description="Basic residues" evidence="8">
    <location>
        <begin position="29"/>
        <end position="55"/>
    </location>
</feature>
<evidence type="ECO:0000313" key="11">
    <source>
        <dbReference type="EMBL" id="NKE61505.1"/>
    </source>
</evidence>
<feature type="compositionally biased region" description="Basic residues" evidence="8">
    <location>
        <begin position="100"/>
        <end position="115"/>
    </location>
</feature>
<dbReference type="Proteomes" id="UP001515943">
    <property type="component" value="Unassembled WGS sequence"/>
</dbReference>
<feature type="region of interest" description="Disordered" evidence="8">
    <location>
        <begin position="1"/>
        <end position="194"/>
    </location>
</feature>
<dbReference type="GO" id="GO:0016787">
    <property type="term" value="F:hydrolase activity"/>
    <property type="evidence" value="ECO:0007669"/>
    <property type="project" value="UniProtKB-KW"/>
</dbReference>
<evidence type="ECO:0000256" key="3">
    <source>
        <dbReference type="ARBA" id="ARBA00023001"/>
    </source>
</evidence>
<evidence type="ECO:0000256" key="6">
    <source>
        <dbReference type="ARBA" id="ARBA00023326"/>
    </source>
</evidence>
<evidence type="ECO:0000256" key="7">
    <source>
        <dbReference type="RuleBase" id="RU361153"/>
    </source>
</evidence>
<dbReference type="SUPFAM" id="SSF51445">
    <property type="entry name" value="(Trans)glycosidases"/>
    <property type="match status" value="1"/>
</dbReference>
<accession>A0ABX1FS06</accession>
<feature type="region of interest" description="Disordered" evidence="8">
    <location>
        <begin position="209"/>
        <end position="229"/>
    </location>
</feature>
<gene>
    <name evidence="11" type="ORF">FXN61_33985</name>
</gene>
<evidence type="ECO:0000256" key="8">
    <source>
        <dbReference type="SAM" id="MobiDB-lite"/>
    </source>
</evidence>
<name>A0ABX1FS06_9PSEU</name>
<feature type="compositionally biased region" description="Basic residues" evidence="8">
    <location>
        <begin position="159"/>
        <end position="187"/>
    </location>
</feature>
<evidence type="ECO:0000256" key="2">
    <source>
        <dbReference type="ARBA" id="ARBA00022801"/>
    </source>
</evidence>
<evidence type="ECO:0000256" key="5">
    <source>
        <dbReference type="ARBA" id="ARBA00023295"/>
    </source>
</evidence>
<keyword evidence="9" id="KW-1133">Transmembrane helix</keyword>
<protein>
    <submittedName>
        <fullName evidence="11">Glycoside hydrolase family 5 protein</fullName>
    </submittedName>
</protein>
<dbReference type="InterPro" id="IPR050386">
    <property type="entry name" value="Glycosyl_hydrolase_5"/>
</dbReference>
<feature type="compositionally biased region" description="Basic residues" evidence="8">
    <location>
        <begin position="78"/>
        <end position="93"/>
    </location>
</feature>
<keyword evidence="9" id="KW-0812">Transmembrane</keyword>
<keyword evidence="4" id="KW-0119">Carbohydrate metabolism</keyword>
<evidence type="ECO:0000256" key="4">
    <source>
        <dbReference type="ARBA" id="ARBA00023277"/>
    </source>
</evidence>
<sequence>MVRRRDRRQGGTRFTAGAGCGRDRQGRPLPRRPRPTRPGPRRRPATPPSRHRNRPRLADQRRRGGVHLPVELQDHPRTPHGPRRAPAARRGRAHHDPRPPHRHRPRLQRQAHPRPRQGPVRGRPAGSHRPRPHRQPRRATRHPGRTVLDRLRPAGPGRHPLRALRRRRRGRPRGHRVRRPRLARPAHRGSDRHDHRLLRLTSHASEVTGDLDVPRTNPEPLPVAGPATYRPERFSERGRSVKLSQVVFGVTTAAVLLLASVPATAAAPGRLSVSGADVVDPSGRPIVLRGYNWGQWRTVQPQDPGDNVAAGANSVRIPLRWWGEWKDGVDSRDPDPHNPSHINAEHLKLLDQTIERASAARLWITLFVDSDHGQGAGGRPDNFWTNPVMKQQFKEVWQFLVRRYKTAPYMGAFEILPEPQPIGEDDTGVKEFYDEMIGVIRGIDRRTPIVVGPNDNYSCSHLEGAYTTADPKVIYTCNYFIFDRPLNRIGLITGFRTKHTAPVWINQVGIESCDDDAKKKAREVLDAFKDNGIGWAWWTYRISGTNPCTHGIYYADPDAPDGWQVKKGWLELVNGYLAA</sequence>
<dbReference type="EMBL" id="VSRL01000179">
    <property type="protein sequence ID" value="NKE61505.1"/>
    <property type="molecule type" value="Genomic_DNA"/>
</dbReference>
<dbReference type="PANTHER" id="PTHR31297:SF41">
    <property type="entry name" value="ENDOGLUCANASE, PUTATIVE (AFU_ORTHOLOGUE AFUA_5G01830)-RELATED"/>
    <property type="match status" value="1"/>
</dbReference>
<keyword evidence="3" id="KW-0136">Cellulose degradation</keyword>
<comment type="caution">
    <text evidence="11">The sequence shown here is derived from an EMBL/GenBank/DDBJ whole genome shotgun (WGS) entry which is preliminary data.</text>
</comment>
<keyword evidence="12" id="KW-1185">Reference proteome</keyword>
<evidence type="ECO:0000313" key="12">
    <source>
        <dbReference type="Proteomes" id="UP001515943"/>
    </source>
</evidence>
<dbReference type="Pfam" id="PF00150">
    <property type="entry name" value="Cellulase"/>
    <property type="match status" value="1"/>
</dbReference>
<evidence type="ECO:0000256" key="1">
    <source>
        <dbReference type="ARBA" id="ARBA00005641"/>
    </source>
</evidence>
<feature type="domain" description="Glycoside hydrolase family 5" evidence="10">
    <location>
        <begin position="279"/>
        <end position="540"/>
    </location>
</feature>
<keyword evidence="5 7" id="KW-0326">Glycosidase</keyword>
<keyword evidence="6" id="KW-0624">Polysaccharide degradation</keyword>
<keyword evidence="9" id="KW-0472">Membrane</keyword>
<dbReference type="Gene3D" id="3.20.20.80">
    <property type="entry name" value="Glycosidases"/>
    <property type="match status" value="1"/>
</dbReference>
<reference evidence="11 12" key="1">
    <citation type="submission" date="2019-08" db="EMBL/GenBank/DDBJ databases">
        <title>Lentzea from Indian Himalayas.</title>
        <authorList>
            <person name="Mandal S."/>
            <person name="Mallick Gupta A."/>
            <person name="Maiti P.K."/>
            <person name="Sarkar J."/>
            <person name="Mandal S."/>
        </authorList>
    </citation>
    <scope>NUCLEOTIDE SEQUENCE [LARGE SCALE GENOMIC DNA]</scope>
    <source>
        <strain evidence="11 12">PSKA42</strain>
    </source>
</reference>
<feature type="transmembrane region" description="Helical" evidence="9">
    <location>
        <begin position="243"/>
        <end position="263"/>
    </location>
</feature>